<dbReference type="EMBL" id="CAFBLX010000318">
    <property type="protein sequence ID" value="CAB4916045.1"/>
    <property type="molecule type" value="Genomic_DNA"/>
</dbReference>
<protein>
    <submittedName>
        <fullName evidence="2">Unannotated protein</fullName>
    </submittedName>
</protein>
<evidence type="ECO:0000313" key="2">
    <source>
        <dbReference type="EMBL" id="CAB4916045.1"/>
    </source>
</evidence>
<reference evidence="2" key="1">
    <citation type="submission" date="2020-05" db="EMBL/GenBank/DDBJ databases">
        <authorList>
            <person name="Chiriac C."/>
            <person name="Salcher M."/>
            <person name="Ghai R."/>
            <person name="Kavagutti S V."/>
        </authorList>
    </citation>
    <scope>NUCLEOTIDE SEQUENCE</scope>
</reference>
<name>A0A6J7HHR9_9ZZZZ</name>
<sequence length="287" mass="32717">MLVGLQIRTLERGRRARNHQQTLVVPVQSHLLEKHHLVREHVGRVAVDVVERAQFVVEETRRARRRNDPRGADLLDVLTRTIHLSLTLLDTEVSLRTRDHVVDHRVPDRARILQHVDVDGTELLGHHVQVHRPRVVHVERDGLPVGHHQAGVADRAVGRRAERDDHDVEITLGPGQRVLDRVGGLVELVEAELLQLVLEIEHRVVRQQHRRVLVDVFGQVLRIEVVLVQVRDVEVIAITQLVPVQARVVGEREPRRVEGRVHPRIAQDAPRLGPNMESRVPHAGDLH</sequence>
<feature type="region of interest" description="Disordered" evidence="1">
    <location>
        <begin position="259"/>
        <end position="287"/>
    </location>
</feature>
<accession>A0A6J7HHR9</accession>
<proteinExistence type="predicted"/>
<evidence type="ECO:0000256" key="1">
    <source>
        <dbReference type="SAM" id="MobiDB-lite"/>
    </source>
</evidence>
<dbReference type="AlphaFoldDB" id="A0A6J7HHR9"/>
<gene>
    <name evidence="2" type="ORF">UFOPK3472_03325</name>
</gene>
<organism evidence="2">
    <name type="scientific">freshwater metagenome</name>
    <dbReference type="NCBI Taxonomy" id="449393"/>
    <lineage>
        <taxon>unclassified sequences</taxon>
        <taxon>metagenomes</taxon>
        <taxon>ecological metagenomes</taxon>
    </lineage>
</organism>